<feature type="signal peptide" evidence="13">
    <location>
        <begin position="1"/>
        <end position="25"/>
    </location>
</feature>
<dbReference type="PRINTS" id="PR00463">
    <property type="entry name" value="EP450I"/>
</dbReference>
<proteinExistence type="inferred from homology"/>
<reference evidence="14" key="2">
    <citation type="submission" date="2018-04" db="EMBL/GenBank/DDBJ databases">
        <title>OnivRS2 (Oryza nivara Reference Sequence Version 2).</title>
        <authorList>
            <person name="Zhang J."/>
            <person name="Kudrna D."/>
            <person name="Lee S."/>
            <person name="Talag J."/>
            <person name="Rajasekar S."/>
            <person name="Welchert J."/>
            <person name="Hsing Y.-I."/>
            <person name="Wing R.A."/>
        </authorList>
    </citation>
    <scope>NUCLEOTIDE SEQUENCE [LARGE SCALE GENOMIC DNA]</scope>
    <source>
        <strain evidence="14">SL10</strain>
    </source>
</reference>
<dbReference type="FunFam" id="1.10.630.10:FF:000055">
    <property type="entry name" value="Cytochrome P450 71A26"/>
    <property type="match status" value="2"/>
</dbReference>
<keyword evidence="5 12" id="KW-0812">Transmembrane</keyword>
<dbReference type="PANTHER" id="PTHR47955">
    <property type="entry name" value="CYTOCHROME P450 FAMILY 71 PROTEIN"/>
    <property type="match status" value="1"/>
</dbReference>
<dbReference type="GO" id="GO:0004497">
    <property type="term" value="F:monooxygenase activity"/>
    <property type="evidence" value="ECO:0007669"/>
    <property type="project" value="UniProtKB-KW"/>
</dbReference>
<evidence type="ECO:0000256" key="9">
    <source>
        <dbReference type="ARBA" id="ARBA00023004"/>
    </source>
</evidence>
<dbReference type="InterPro" id="IPR001128">
    <property type="entry name" value="Cyt_P450"/>
</dbReference>
<dbReference type="Pfam" id="PF00067">
    <property type="entry name" value="p450"/>
    <property type="match status" value="2"/>
</dbReference>
<dbReference type="GO" id="GO:0020037">
    <property type="term" value="F:heme binding"/>
    <property type="evidence" value="ECO:0007669"/>
    <property type="project" value="InterPro"/>
</dbReference>
<protein>
    <recommendedName>
        <fullName evidence="16">Cytochrome P450</fullName>
    </recommendedName>
</protein>
<evidence type="ECO:0000313" key="14">
    <source>
        <dbReference type="EnsemblPlants" id="ONIVA08G00390.1"/>
    </source>
</evidence>
<evidence type="ECO:0000256" key="13">
    <source>
        <dbReference type="SAM" id="SignalP"/>
    </source>
</evidence>
<feature type="transmembrane region" description="Helical" evidence="12">
    <location>
        <begin position="512"/>
        <end position="532"/>
    </location>
</feature>
<comment type="pathway">
    <text evidence="2">Secondary metabolite biosynthesis.</text>
</comment>
<evidence type="ECO:0000256" key="7">
    <source>
        <dbReference type="ARBA" id="ARBA00022989"/>
    </source>
</evidence>
<keyword evidence="13" id="KW-0732">Signal</keyword>
<evidence type="ECO:0000256" key="12">
    <source>
        <dbReference type="SAM" id="Phobius"/>
    </source>
</evidence>
<dbReference type="eggNOG" id="KOG0156">
    <property type="taxonomic scope" value="Eukaryota"/>
</dbReference>
<keyword evidence="8" id="KW-0560">Oxidoreductase</keyword>
<evidence type="ECO:0000256" key="8">
    <source>
        <dbReference type="ARBA" id="ARBA00023002"/>
    </source>
</evidence>
<evidence type="ECO:0000313" key="15">
    <source>
        <dbReference type="Proteomes" id="UP000006591"/>
    </source>
</evidence>
<evidence type="ECO:0000256" key="6">
    <source>
        <dbReference type="ARBA" id="ARBA00022723"/>
    </source>
</evidence>
<dbReference type="InterPro" id="IPR036396">
    <property type="entry name" value="Cyt_P450_sf"/>
</dbReference>
<dbReference type="PRINTS" id="PR00385">
    <property type="entry name" value="P450"/>
</dbReference>
<keyword evidence="15" id="KW-1185">Reference proteome</keyword>
<dbReference type="Gene3D" id="1.10.630.10">
    <property type="entry name" value="Cytochrome P450"/>
    <property type="match status" value="2"/>
</dbReference>
<dbReference type="Proteomes" id="UP000006591">
    <property type="component" value="Chromosome 8"/>
</dbReference>
<dbReference type="EnsemblPlants" id="ONIVA08G00390.1">
    <property type="protein sequence ID" value="ONIVA08G00390.1"/>
    <property type="gene ID" value="ONIVA08G00390"/>
</dbReference>
<evidence type="ECO:0000256" key="5">
    <source>
        <dbReference type="ARBA" id="ARBA00022692"/>
    </source>
</evidence>
<name>A0A0E0I6C0_ORYNI</name>
<comment type="similarity">
    <text evidence="3">Belongs to the cytochrome P450 family.</text>
</comment>
<comment type="cofactor">
    <cofactor evidence="1 11">
        <name>heme</name>
        <dbReference type="ChEBI" id="CHEBI:30413"/>
    </cofactor>
</comment>
<dbReference type="AlphaFoldDB" id="A0A0E0I6C0"/>
<keyword evidence="9 11" id="KW-0408">Iron</keyword>
<feature type="chain" id="PRO_5002362388" description="Cytochrome P450" evidence="13">
    <location>
        <begin position="26"/>
        <end position="1014"/>
    </location>
</feature>
<evidence type="ECO:0000256" key="2">
    <source>
        <dbReference type="ARBA" id="ARBA00005179"/>
    </source>
</evidence>
<dbReference type="InterPro" id="IPR017972">
    <property type="entry name" value="Cyt_P450_CS"/>
</dbReference>
<keyword evidence="10" id="KW-0503">Monooxygenase</keyword>
<keyword evidence="12" id="KW-0472">Membrane</keyword>
<dbReference type="OMA" id="DHFRNVK"/>
<dbReference type="Gramene" id="ONIVA08G00390.1">
    <property type="protein sequence ID" value="ONIVA08G00390.1"/>
    <property type="gene ID" value="ONIVA08G00390"/>
</dbReference>
<reference evidence="14" key="1">
    <citation type="submission" date="2015-04" db="UniProtKB">
        <authorList>
            <consortium name="EnsemblPlants"/>
        </authorList>
    </citation>
    <scope>IDENTIFICATION</scope>
    <source>
        <strain evidence="14">SL10</strain>
    </source>
</reference>
<dbReference type="SUPFAM" id="SSF48264">
    <property type="entry name" value="Cytochrome P450"/>
    <property type="match status" value="2"/>
</dbReference>
<dbReference type="HOGENOM" id="CLU_001570_0_3_1"/>
<dbReference type="GO" id="GO:0016705">
    <property type="term" value="F:oxidoreductase activity, acting on paired donors, with incorporation or reduction of molecular oxygen"/>
    <property type="evidence" value="ECO:0007669"/>
    <property type="project" value="InterPro"/>
</dbReference>
<organism evidence="14">
    <name type="scientific">Oryza nivara</name>
    <name type="common">Indian wild rice</name>
    <name type="synonym">Oryza sativa f. spontanea</name>
    <dbReference type="NCBI Taxonomy" id="4536"/>
    <lineage>
        <taxon>Eukaryota</taxon>
        <taxon>Viridiplantae</taxon>
        <taxon>Streptophyta</taxon>
        <taxon>Embryophyta</taxon>
        <taxon>Tracheophyta</taxon>
        <taxon>Spermatophyta</taxon>
        <taxon>Magnoliopsida</taxon>
        <taxon>Liliopsida</taxon>
        <taxon>Poales</taxon>
        <taxon>Poaceae</taxon>
        <taxon>BOP clade</taxon>
        <taxon>Oryzoideae</taxon>
        <taxon>Oryzeae</taxon>
        <taxon>Oryzinae</taxon>
        <taxon>Oryza</taxon>
    </lineage>
</organism>
<keyword evidence="6 11" id="KW-0479">Metal-binding</keyword>
<sequence length="1014" mass="115091">MASYYTLLLALLCPLLLLLIKLCRAKTRDDELFDKLPSPPGRLPVIGHLHLIGSLPYVSFRELAIKHGPDLMLLRLGTVPTLVVSSARAAQAILRTNDHVFASRTYSAVTDILFYGSSDVAFSPYGEYWRQVKKIATTHLLTNKKVRSYSRARQQEVRLVMARINEAAVARTTVDLSELLNWFTNDIVCHAVSGKFFREEGRNQMFWELIQANSLLLSGFNLEDYFPNLARVTTVRRLLCAKAHNVNKRWDQLLDKLIDDHATKRSSSVLDLDNEESDFIDVLLSIQHEYGLTRDNVKAILVIMFEGGTDTAYIELEYAMAELIRKPQLMAKLQAEVRSVVPRGQEIVTEEQLGRMPYLKAVIKETLRLHLAGPLLVPHLSIAECDIEGYTIPSGTRVFVNAWALSRDPSFWENAEEFIPERFLNSIAPDYNGNNFHFLPFGSGRRICPGINFAIATIEIMLANLVYRFDWEIPADQAAKGGIDMTEAFGLTVHRKEKLLLMSTMTRMSYSLLLPILCPLILLLLFRCYAYATRSGGLLDKLPSPPGRLPLIGHMHLIGSFPHMSLRDLATKHGPDLMLLHLGTVPTLVVSSSRMAQVILRTHDRVFASRQQSAITNILFYGATDVAFSPYGDYWRQIKKIVTTNLLTIKKIRSYSQTRQQEVRLVMAKIVEKATTHMAVDLTELLSCYTNNMVCHAVSGMFFCEEGRNQLFKELIEINSSLLGGFNIEDYFPSLARLPVVRRLLYAKAYDVKKRWDQLLDKLIDDHSSKHRSSLLDNNDVESDFIDVLLSIQQEYGLTKDNIKANLAIMFEAGTDTSFIELEYAMAELMQKPQMIAKLQAEVRGVVSKGQEIVTEEHLGRMPYLKAVIKETLRLHPAAPLLAPHVSVVDCNVEGYTTPSGTRVIVNAWAIARDPSYWENAEEFMPERFLSNTMADYNGNNFNFLPFWTGRRICPGINFAITTIEIMLASLVYRFDWKLFTSRIDMTETFEATIHLKEKLFLVPHLALPWKLGH</sequence>
<dbReference type="STRING" id="4536.A0A0E0I6C0"/>
<feature type="binding site" description="axial binding residue" evidence="11">
    <location>
        <position position="448"/>
    </location>
    <ligand>
        <name>heme</name>
        <dbReference type="ChEBI" id="CHEBI:30413"/>
    </ligand>
    <ligandPart>
        <name>Fe</name>
        <dbReference type="ChEBI" id="CHEBI:18248"/>
    </ligandPart>
</feature>
<accession>A0A0E0I6C0</accession>
<evidence type="ECO:0000256" key="1">
    <source>
        <dbReference type="ARBA" id="ARBA00001971"/>
    </source>
</evidence>
<dbReference type="PROSITE" id="PS00086">
    <property type="entry name" value="CYTOCHROME_P450"/>
    <property type="match status" value="1"/>
</dbReference>
<dbReference type="CDD" id="cd11072">
    <property type="entry name" value="CYP71-like"/>
    <property type="match status" value="2"/>
</dbReference>
<keyword evidence="7 12" id="KW-1133">Transmembrane helix</keyword>
<evidence type="ECO:0000256" key="11">
    <source>
        <dbReference type="PIRSR" id="PIRSR602401-1"/>
    </source>
</evidence>
<evidence type="ECO:0000256" key="3">
    <source>
        <dbReference type="ARBA" id="ARBA00010617"/>
    </source>
</evidence>
<evidence type="ECO:0000256" key="4">
    <source>
        <dbReference type="ARBA" id="ARBA00022617"/>
    </source>
</evidence>
<evidence type="ECO:0008006" key="16">
    <source>
        <dbReference type="Google" id="ProtNLM"/>
    </source>
</evidence>
<dbReference type="InterPro" id="IPR002401">
    <property type="entry name" value="Cyt_P450_E_grp-I"/>
</dbReference>
<dbReference type="GO" id="GO:0005506">
    <property type="term" value="F:iron ion binding"/>
    <property type="evidence" value="ECO:0007669"/>
    <property type="project" value="InterPro"/>
</dbReference>
<evidence type="ECO:0000256" key="10">
    <source>
        <dbReference type="ARBA" id="ARBA00023033"/>
    </source>
</evidence>
<dbReference type="PANTHER" id="PTHR47955:SF14">
    <property type="entry name" value="OS01G0543600 PROTEIN"/>
    <property type="match status" value="1"/>
</dbReference>
<keyword evidence="4 11" id="KW-0349">Heme</keyword>